<sequence length="158" mass="18570">WNSVQDTFADEVFSKNIGQYFLEKRKVMKEGATRLSALEGWTDWTVIKKLHNDDFVIKICYDSPAHIFMTTSVTVIQSGVKEDSDIKAFYGDTSIRFEGEKHNVFRSQTKLIMKQEGRGQDRKYLMNTFLKDRGRQHMDNVEWSDFYFQYLVSIAGWI</sequence>
<comment type="caution">
    <text evidence="1">The sequence shown here is derived from an EMBL/GenBank/DDBJ whole genome shotgun (WGS) entry which is preliminary data.</text>
</comment>
<accession>X1EBX1</accession>
<feature type="non-terminal residue" evidence="1">
    <location>
        <position position="1"/>
    </location>
</feature>
<reference evidence="1" key="1">
    <citation type="journal article" date="2014" name="Front. Microbiol.">
        <title>High frequency of phylogenetically diverse reductive dehalogenase-homologous genes in deep subseafloor sedimentary metagenomes.</title>
        <authorList>
            <person name="Kawai M."/>
            <person name="Futagami T."/>
            <person name="Toyoda A."/>
            <person name="Takaki Y."/>
            <person name="Nishi S."/>
            <person name="Hori S."/>
            <person name="Arai W."/>
            <person name="Tsubouchi T."/>
            <person name="Morono Y."/>
            <person name="Uchiyama I."/>
            <person name="Ito T."/>
            <person name="Fujiyama A."/>
            <person name="Inagaki F."/>
            <person name="Takami H."/>
        </authorList>
    </citation>
    <scope>NUCLEOTIDE SEQUENCE</scope>
    <source>
        <strain evidence="1">Expedition CK06-06</strain>
    </source>
</reference>
<proteinExistence type="predicted"/>
<gene>
    <name evidence="1" type="ORF">S01H4_56547</name>
</gene>
<dbReference type="AlphaFoldDB" id="X1EBX1"/>
<protein>
    <submittedName>
        <fullName evidence="1">Uncharacterized protein</fullName>
    </submittedName>
</protein>
<dbReference type="EMBL" id="BART01032777">
    <property type="protein sequence ID" value="GAH14629.1"/>
    <property type="molecule type" value="Genomic_DNA"/>
</dbReference>
<evidence type="ECO:0000313" key="1">
    <source>
        <dbReference type="EMBL" id="GAH14629.1"/>
    </source>
</evidence>
<name>X1EBX1_9ZZZZ</name>
<organism evidence="1">
    <name type="scientific">marine sediment metagenome</name>
    <dbReference type="NCBI Taxonomy" id="412755"/>
    <lineage>
        <taxon>unclassified sequences</taxon>
        <taxon>metagenomes</taxon>
        <taxon>ecological metagenomes</taxon>
    </lineage>
</organism>